<evidence type="ECO:0000313" key="2">
    <source>
        <dbReference type="EMBL" id="EXU95105.1"/>
    </source>
</evidence>
<accession>A0A014MVA9</accession>
<keyword evidence="1" id="KW-0472">Membrane</keyword>
<protein>
    <submittedName>
        <fullName evidence="2">Uncharacterized protein</fullName>
    </submittedName>
</protein>
<sequence>MPSETGTYLLGSCRHELEFIRYGIGLLRGNSTQQYSIHTGMDQNHLHPTAFTMDSVVGTIFWLNLFVRQLLCTVVRWYVIAFNLLHTGSVILSLLEWVQHTSAVWHRAHHRVDFRLGNSRLWIIFRTTTRTK</sequence>
<dbReference type="Proteomes" id="UP000030151">
    <property type="component" value="Unassembled WGS sequence"/>
</dbReference>
<dbReference type="HOGENOM" id="CLU_1917552_0_0_1"/>
<evidence type="ECO:0000256" key="1">
    <source>
        <dbReference type="SAM" id="Phobius"/>
    </source>
</evidence>
<evidence type="ECO:0000313" key="3">
    <source>
        <dbReference type="Proteomes" id="UP000030151"/>
    </source>
</evidence>
<keyword evidence="1" id="KW-0812">Transmembrane</keyword>
<reference evidence="2 3" key="1">
    <citation type="submission" date="2014-02" db="EMBL/GenBank/DDBJ databases">
        <title>The genome sequence of the entomopathogenic fungus Metarhizium robertsii ARSEF 2575.</title>
        <authorList>
            <person name="Giuliano Garisto Donzelli B."/>
            <person name="Roe B.A."/>
            <person name="Macmil S.L."/>
            <person name="Krasnoff S.B."/>
            <person name="Gibson D.M."/>
        </authorList>
    </citation>
    <scope>NUCLEOTIDE SEQUENCE [LARGE SCALE GENOMIC DNA]</scope>
    <source>
        <strain evidence="2 3">ARSEF 2575</strain>
    </source>
</reference>
<dbReference type="AlphaFoldDB" id="A0A014MVA9"/>
<keyword evidence="1" id="KW-1133">Transmembrane helix</keyword>
<feature type="transmembrane region" description="Helical" evidence="1">
    <location>
        <begin position="51"/>
        <end position="71"/>
    </location>
</feature>
<comment type="caution">
    <text evidence="2">The sequence shown here is derived from an EMBL/GenBank/DDBJ whole genome shotgun (WGS) entry which is preliminary data.</text>
</comment>
<gene>
    <name evidence="2" type="ORF">X797_011821</name>
</gene>
<name>A0A014MVA9_9HYPO</name>
<dbReference type="EMBL" id="JELW01000103">
    <property type="protein sequence ID" value="EXU95105.1"/>
    <property type="molecule type" value="Genomic_DNA"/>
</dbReference>
<feature type="transmembrane region" description="Helical" evidence="1">
    <location>
        <begin position="77"/>
        <end position="98"/>
    </location>
</feature>
<proteinExistence type="predicted"/>
<organism evidence="2 3">
    <name type="scientific">Metarhizium robertsii</name>
    <dbReference type="NCBI Taxonomy" id="568076"/>
    <lineage>
        <taxon>Eukaryota</taxon>
        <taxon>Fungi</taxon>
        <taxon>Dikarya</taxon>
        <taxon>Ascomycota</taxon>
        <taxon>Pezizomycotina</taxon>
        <taxon>Sordariomycetes</taxon>
        <taxon>Hypocreomycetidae</taxon>
        <taxon>Hypocreales</taxon>
        <taxon>Clavicipitaceae</taxon>
        <taxon>Metarhizium</taxon>
    </lineage>
</organism>